<proteinExistence type="predicted"/>
<evidence type="ECO:0000313" key="3">
    <source>
        <dbReference type="Proteomes" id="UP001217178"/>
    </source>
</evidence>
<protein>
    <submittedName>
        <fullName evidence="2">AMP-binding protein</fullName>
    </submittedName>
</protein>
<comment type="caution">
    <text evidence="2">The sequence shown here is derived from an EMBL/GenBank/DDBJ whole genome shotgun (WGS) entry which is preliminary data.</text>
</comment>
<evidence type="ECO:0000259" key="1">
    <source>
        <dbReference type="Pfam" id="PF00501"/>
    </source>
</evidence>
<feature type="non-terminal residue" evidence="2">
    <location>
        <position position="1"/>
    </location>
</feature>
<dbReference type="Proteomes" id="UP001217178">
    <property type="component" value="Unassembled WGS sequence"/>
</dbReference>
<gene>
    <name evidence="2" type="ORF">PSI23_22195</name>
</gene>
<reference evidence="2 3" key="1">
    <citation type="submission" date="2023-02" db="EMBL/GenBank/DDBJ databases">
        <title>Entomopathogenic bacteria.</title>
        <authorList>
            <person name="Machado R.A."/>
        </authorList>
    </citation>
    <scope>NUCLEOTIDE SEQUENCE [LARGE SCALE GENOMIC DNA]</scope>
    <source>
        <strain evidence="2 3">XENO-10</strain>
    </source>
</reference>
<dbReference type="SUPFAM" id="SSF56801">
    <property type="entry name" value="Acetyl-CoA synthetase-like"/>
    <property type="match status" value="1"/>
</dbReference>
<accession>A0ABT5LLC7</accession>
<dbReference type="EMBL" id="JAQRFI010000269">
    <property type="protein sequence ID" value="MDC9591904.1"/>
    <property type="molecule type" value="Genomic_DNA"/>
</dbReference>
<keyword evidence="3" id="KW-1185">Reference proteome</keyword>
<dbReference type="InterPro" id="IPR000873">
    <property type="entry name" value="AMP-dep_synth/lig_dom"/>
</dbReference>
<dbReference type="PROSITE" id="PS00455">
    <property type="entry name" value="AMP_BINDING"/>
    <property type="match status" value="1"/>
</dbReference>
<feature type="domain" description="AMP-dependent synthetase/ligase" evidence="1">
    <location>
        <begin position="19"/>
        <end position="116"/>
    </location>
</feature>
<dbReference type="Pfam" id="PF00501">
    <property type="entry name" value="AMP-binding"/>
    <property type="match status" value="1"/>
</dbReference>
<evidence type="ECO:0000313" key="2">
    <source>
        <dbReference type="EMBL" id="MDC9591904.1"/>
    </source>
</evidence>
<dbReference type="InterPro" id="IPR020845">
    <property type="entry name" value="AMP-binding_CS"/>
</dbReference>
<sequence length="116" mass="12496">APDPALAAQPTHNPDTQALGLTSRHLAYVIYTSGSTGLPKGVEMPLAALSNLLQWHRHSPSQPTGNAGNGRTLQFAALGFDVAFQEIFTTLCEGGCLVLIHEALRREPQQLLRLIE</sequence>
<dbReference type="PANTHER" id="PTHR45527:SF1">
    <property type="entry name" value="FATTY ACID SYNTHASE"/>
    <property type="match status" value="1"/>
</dbReference>
<feature type="non-terminal residue" evidence="2">
    <location>
        <position position="116"/>
    </location>
</feature>
<name>A0ABT5LLC7_9GAMM</name>
<dbReference type="Gene3D" id="3.40.50.980">
    <property type="match status" value="2"/>
</dbReference>
<dbReference type="RefSeq" id="WP_273557068.1">
    <property type="nucleotide sequence ID" value="NZ_JAQRFI010000269.1"/>
</dbReference>
<dbReference type="PANTHER" id="PTHR45527">
    <property type="entry name" value="NONRIBOSOMAL PEPTIDE SYNTHETASE"/>
    <property type="match status" value="1"/>
</dbReference>
<organism evidence="2 3">
    <name type="scientific">Xenorhabdus yunnanensis</name>
    <dbReference type="NCBI Taxonomy" id="3025878"/>
    <lineage>
        <taxon>Bacteria</taxon>
        <taxon>Pseudomonadati</taxon>
        <taxon>Pseudomonadota</taxon>
        <taxon>Gammaproteobacteria</taxon>
        <taxon>Enterobacterales</taxon>
        <taxon>Morganellaceae</taxon>
        <taxon>Xenorhabdus</taxon>
    </lineage>
</organism>